<evidence type="ECO:0000256" key="3">
    <source>
        <dbReference type="ARBA" id="ARBA00023163"/>
    </source>
</evidence>
<evidence type="ECO:0000256" key="1">
    <source>
        <dbReference type="ARBA" id="ARBA00023015"/>
    </source>
</evidence>
<evidence type="ECO:0000256" key="5">
    <source>
        <dbReference type="SAM" id="MobiDB-lite"/>
    </source>
</evidence>
<keyword evidence="3" id="KW-0804">Transcription</keyword>
<feature type="region of interest" description="Disordered" evidence="5">
    <location>
        <begin position="176"/>
        <end position="268"/>
    </location>
</feature>
<dbReference type="PANTHER" id="PTHR31744">
    <property type="entry name" value="PROTEIN CUP-SHAPED COTYLEDON 2-RELATED"/>
    <property type="match status" value="1"/>
</dbReference>
<dbReference type="OMA" id="EYMAIHE"/>
<dbReference type="PANTHER" id="PTHR31744:SF220">
    <property type="entry name" value="LOW QUALITY PROTEIN: NAC DOMAIN-CONTAINING PROTEIN 90-LIKE"/>
    <property type="match status" value="1"/>
</dbReference>
<name>A0A059DJF0_EUCGR</name>
<proteinExistence type="predicted"/>
<dbReference type="KEGG" id="egr:104415199"/>
<dbReference type="Gramene" id="KCW90525">
    <property type="protein sequence ID" value="KCW90525"/>
    <property type="gene ID" value="EUGRSUZ_A02639"/>
</dbReference>
<feature type="compositionally biased region" description="Polar residues" evidence="5">
    <location>
        <begin position="182"/>
        <end position="194"/>
    </location>
</feature>
<dbReference type="InterPro" id="IPR003441">
    <property type="entry name" value="NAC-dom"/>
</dbReference>
<evidence type="ECO:0000256" key="2">
    <source>
        <dbReference type="ARBA" id="ARBA00023125"/>
    </source>
</evidence>
<reference evidence="7" key="1">
    <citation type="submission" date="2013-07" db="EMBL/GenBank/DDBJ databases">
        <title>The genome of Eucalyptus grandis.</title>
        <authorList>
            <person name="Schmutz J."/>
            <person name="Hayes R."/>
            <person name="Myburg A."/>
            <person name="Tuskan G."/>
            <person name="Grattapaglia D."/>
            <person name="Rokhsar D.S."/>
        </authorList>
    </citation>
    <scope>NUCLEOTIDE SEQUENCE</scope>
    <source>
        <tissue evidence="7">Leaf extractions</tissue>
    </source>
</reference>
<dbReference type="AlphaFoldDB" id="A0A059DJF0"/>
<dbReference type="STRING" id="71139.A0A059DJF0"/>
<dbReference type="PROSITE" id="PS51005">
    <property type="entry name" value="NAC"/>
    <property type="match status" value="1"/>
</dbReference>
<protein>
    <recommendedName>
        <fullName evidence="6">NAC domain-containing protein</fullName>
    </recommendedName>
</protein>
<keyword evidence="4" id="KW-0539">Nucleus</keyword>
<keyword evidence="2" id="KW-0238">DNA-binding</keyword>
<dbReference type="GO" id="GO:0006355">
    <property type="term" value="P:regulation of DNA-templated transcription"/>
    <property type="evidence" value="ECO:0007669"/>
    <property type="project" value="InterPro"/>
</dbReference>
<dbReference type="InterPro" id="IPR036093">
    <property type="entry name" value="NAC_dom_sf"/>
</dbReference>
<accession>A0A059DJF0</accession>
<evidence type="ECO:0000256" key="4">
    <source>
        <dbReference type="ARBA" id="ARBA00023242"/>
    </source>
</evidence>
<dbReference type="OrthoDB" id="622307at2759"/>
<feature type="compositionally biased region" description="Low complexity" evidence="5">
    <location>
        <begin position="217"/>
        <end position="227"/>
    </location>
</feature>
<organism evidence="7">
    <name type="scientific">Eucalyptus grandis</name>
    <name type="common">Flooded gum</name>
    <dbReference type="NCBI Taxonomy" id="71139"/>
    <lineage>
        <taxon>Eukaryota</taxon>
        <taxon>Viridiplantae</taxon>
        <taxon>Streptophyta</taxon>
        <taxon>Embryophyta</taxon>
        <taxon>Tracheophyta</taxon>
        <taxon>Spermatophyta</taxon>
        <taxon>Magnoliopsida</taxon>
        <taxon>eudicotyledons</taxon>
        <taxon>Gunneridae</taxon>
        <taxon>Pentapetalae</taxon>
        <taxon>rosids</taxon>
        <taxon>malvids</taxon>
        <taxon>Myrtales</taxon>
        <taxon>Myrtaceae</taxon>
        <taxon>Myrtoideae</taxon>
        <taxon>Eucalypteae</taxon>
        <taxon>Eucalyptus</taxon>
    </lineage>
</organism>
<dbReference type="Gene3D" id="2.170.150.80">
    <property type="entry name" value="NAC domain"/>
    <property type="match status" value="1"/>
</dbReference>
<evidence type="ECO:0000313" key="7">
    <source>
        <dbReference type="EMBL" id="KCW90525.1"/>
    </source>
</evidence>
<dbReference type="GO" id="GO:0003677">
    <property type="term" value="F:DNA binding"/>
    <property type="evidence" value="ECO:0007669"/>
    <property type="project" value="UniProtKB-KW"/>
</dbReference>
<dbReference type="SUPFAM" id="SSF101941">
    <property type="entry name" value="NAC domain"/>
    <property type="match status" value="1"/>
</dbReference>
<keyword evidence="1" id="KW-0805">Transcription regulation</keyword>
<sequence length="268" mass="29983">MEDLPPGFRFFPTEEELVSFYLRSKLEGTRGALHGLIDRVIPVLDIYEFNPSDLPQFAGDLCRRDPEQWFFFIPRQESEYRGGRPRRLTTTGYWKATGSPGFVYSNNHIVGVKRTMVFYTGRAPNGGKTEWKMNEYRAIEGEATSPQDISVVATQEFSVCRVYKKTKTLRSFDRRPIGDIIGSSSHTFQQNTMPNDGRHPQDMTSSRRGSPPPTERASSSADSSSASGDHGTIPSQAGGLGSGIDIEMLPGESELSLQDWEQFWSGPN</sequence>
<gene>
    <name evidence="7" type="ORF">EUGRSUZ_A02639</name>
</gene>
<evidence type="ECO:0000259" key="6">
    <source>
        <dbReference type="PROSITE" id="PS51005"/>
    </source>
</evidence>
<dbReference type="InParanoid" id="A0A059DJF0"/>
<dbReference type="EMBL" id="KK198753">
    <property type="protein sequence ID" value="KCW90525.1"/>
    <property type="molecule type" value="Genomic_DNA"/>
</dbReference>
<dbReference type="eggNOG" id="ENOG502R44H">
    <property type="taxonomic scope" value="Eukaryota"/>
</dbReference>
<feature type="domain" description="NAC" evidence="6">
    <location>
        <begin position="4"/>
        <end position="165"/>
    </location>
</feature>
<dbReference type="Pfam" id="PF02365">
    <property type="entry name" value="NAM"/>
    <property type="match status" value="1"/>
</dbReference>